<dbReference type="RefSeq" id="WP_289366555.1">
    <property type="nucleotide sequence ID" value="NZ_JAUCBP010000012.1"/>
</dbReference>
<evidence type="ECO:0000256" key="1">
    <source>
        <dbReference type="ARBA" id="ARBA00022516"/>
    </source>
</evidence>
<reference evidence="5 6" key="1">
    <citation type="submission" date="2023-06" db="EMBL/GenBank/DDBJ databases">
        <title>Alteromonas sp. ASW11-36 isolated from intertidal sand.</title>
        <authorList>
            <person name="Li Y."/>
        </authorList>
    </citation>
    <scope>NUCLEOTIDE SEQUENCE [LARGE SCALE GENOMIC DNA]</scope>
    <source>
        <strain evidence="5 6">ASW11-36</strain>
    </source>
</reference>
<organism evidence="5 6">
    <name type="scientific">Alteromonas arenosi</name>
    <dbReference type="NCBI Taxonomy" id="3055817"/>
    <lineage>
        <taxon>Bacteria</taxon>
        <taxon>Pseudomonadati</taxon>
        <taxon>Pseudomonadota</taxon>
        <taxon>Gammaproteobacteria</taxon>
        <taxon>Alteromonadales</taxon>
        <taxon>Alteromonadaceae</taxon>
        <taxon>Alteromonas/Salinimonas group</taxon>
        <taxon>Alteromonas</taxon>
    </lineage>
</organism>
<accession>A0ABT7T0V7</accession>
<evidence type="ECO:0000256" key="4">
    <source>
        <dbReference type="ARBA" id="ARBA00023160"/>
    </source>
</evidence>
<dbReference type="PIRSF" id="PIRSF011489">
    <property type="entry name" value="DUF479"/>
    <property type="match status" value="1"/>
</dbReference>
<evidence type="ECO:0000313" key="5">
    <source>
        <dbReference type="EMBL" id="MDM7861874.1"/>
    </source>
</evidence>
<proteinExistence type="predicted"/>
<keyword evidence="6" id="KW-1185">Reference proteome</keyword>
<dbReference type="Proteomes" id="UP001234343">
    <property type="component" value="Unassembled WGS sequence"/>
</dbReference>
<evidence type="ECO:0000313" key="6">
    <source>
        <dbReference type="Proteomes" id="UP001234343"/>
    </source>
</evidence>
<dbReference type="EMBL" id="JAUCBP010000012">
    <property type="protein sequence ID" value="MDM7861874.1"/>
    <property type="molecule type" value="Genomic_DNA"/>
</dbReference>
<keyword evidence="1" id="KW-0444">Lipid biosynthesis</keyword>
<evidence type="ECO:0000256" key="3">
    <source>
        <dbReference type="ARBA" id="ARBA00023098"/>
    </source>
</evidence>
<name>A0ABT7T0V7_9ALTE</name>
<protein>
    <submittedName>
        <fullName evidence="5">ACP phosphodiesterase</fullName>
    </submittedName>
</protein>
<keyword evidence="3" id="KW-0443">Lipid metabolism</keyword>
<keyword evidence="4" id="KW-0275">Fatty acid biosynthesis</keyword>
<keyword evidence="4" id="KW-0276">Fatty acid metabolism</keyword>
<dbReference type="PANTHER" id="PTHR38764">
    <property type="entry name" value="ACYL CARRIER PROTEIN PHOSPHODIESTERASE"/>
    <property type="match status" value="1"/>
</dbReference>
<gene>
    <name evidence="5" type="ORF">QTP81_14825</name>
</gene>
<dbReference type="PANTHER" id="PTHR38764:SF1">
    <property type="entry name" value="ACYL CARRIER PROTEIN PHOSPHODIESTERASE"/>
    <property type="match status" value="1"/>
</dbReference>
<dbReference type="Pfam" id="PF04336">
    <property type="entry name" value="ACP_PD"/>
    <property type="match status" value="1"/>
</dbReference>
<evidence type="ECO:0000256" key="2">
    <source>
        <dbReference type="ARBA" id="ARBA00022801"/>
    </source>
</evidence>
<comment type="caution">
    <text evidence="5">The sequence shown here is derived from an EMBL/GenBank/DDBJ whole genome shotgun (WGS) entry which is preliminary data.</text>
</comment>
<dbReference type="InterPro" id="IPR007431">
    <property type="entry name" value="ACP_PD"/>
</dbReference>
<sequence>MGTANLNYLAHIQLAHHSGTSKLGNFLGDFVKGYDLSRFPVSIQQGIELHRAIDSYTDNHPITADLRRLFPPELRRMAGVIIDVYFDHLLCRQWHCYNTNVQSEVLDGFYAELAATQLSVGPRFDRVKQGLIEYRWLTDYAEIEGVIRAYQHIEQRLKGKIRFADGAATLITHRHKEMHHAFEQLYPQLQQFVVKKTTNC</sequence>
<keyword evidence="2" id="KW-0378">Hydrolase</keyword>